<protein>
    <recommendedName>
        <fullName evidence="6">Probable DNA-directed RNA polymerase subunit delta</fullName>
    </recommendedName>
    <alternativeName>
        <fullName evidence="6">RNAP delta factor</fullName>
    </alternativeName>
</protein>
<dbReference type="InterPro" id="IPR029757">
    <property type="entry name" value="RpoE"/>
</dbReference>
<dbReference type="Proteomes" id="UP000309676">
    <property type="component" value="Unassembled WGS sequence"/>
</dbReference>
<organism evidence="9 10">
    <name type="scientific">Paenibacillus antri</name>
    <dbReference type="NCBI Taxonomy" id="2582848"/>
    <lineage>
        <taxon>Bacteria</taxon>
        <taxon>Bacillati</taxon>
        <taxon>Bacillota</taxon>
        <taxon>Bacilli</taxon>
        <taxon>Bacillales</taxon>
        <taxon>Paenibacillaceae</taxon>
        <taxon>Paenibacillus</taxon>
    </lineage>
</organism>
<keyword evidence="4 6" id="KW-0548">Nucleotidyltransferase</keyword>
<gene>
    <name evidence="6" type="primary">rpoE</name>
    <name evidence="9" type="ORF">FE782_23560</name>
</gene>
<dbReference type="AlphaFoldDB" id="A0A5R9GE48"/>
<feature type="compositionally biased region" description="Acidic residues" evidence="7">
    <location>
        <begin position="119"/>
        <end position="205"/>
    </location>
</feature>
<keyword evidence="10" id="KW-1185">Reference proteome</keyword>
<dbReference type="OrthoDB" id="401223at2"/>
<comment type="similarity">
    <text evidence="1 6">Belongs to the RpoE family.</text>
</comment>
<dbReference type="GO" id="GO:0006355">
    <property type="term" value="P:regulation of DNA-templated transcription"/>
    <property type="evidence" value="ECO:0007669"/>
    <property type="project" value="UniProtKB-UniRule"/>
</dbReference>
<name>A0A5R9GE48_9BACL</name>
<dbReference type="Pfam" id="PF05066">
    <property type="entry name" value="HARE-HTH"/>
    <property type="match status" value="1"/>
</dbReference>
<dbReference type="HAMAP" id="MF_00357">
    <property type="entry name" value="RNApol_bact_RpoE"/>
    <property type="match status" value="1"/>
</dbReference>
<reference evidence="9 10" key="1">
    <citation type="submission" date="2019-05" db="EMBL/GenBank/DDBJ databases">
        <authorList>
            <person name="Narsing Rao M.P."/>
            <person name="Li W.J."/>
        </authorList>
    </citation>
    <scope>NUCLEOTIDE SEQUENCE [LARGE SCALE GENOMIC DNA]</scope>
    <source>
        <strain evidence="9 10">SYSU_K30003</strain>
    </source>
</reference>
<evidence type="ECO:0000259" key="8">
    <source>
        <dbReference type="PROSITE" id="PS51913"/>
    </source>
</evidence>
<evidence type="ECO:0000313" key="9">
    <source>
        <dbReference type="EMBL" id="TLS49655.1"/>
    </source>
</evidence>
<keyword evidence="2 6" id="KW-0240">DNA-directed RNA polymerase</keyword>
<dbReference type="InterPro" id="IPR007759">
    <property type="entry name" value="Asxl_HARE-HTH"/>
</dbReference>
<evidence type="ECO:0000256" key="7">
    <source>
        <dbReference type="SAM" id="MobiDB-lite"/>
    </source>
</evidence>
<evidence type="ECO:0000256" key="3">
    <source>
        <dbReference type="ARBA" id="ARBA00022679"/>
    </source>
</evidence>
<evidence type="ECO:0000256" key="1">
    <source>
        <dbReference type="ARBA" id="ARBA00009828"/>
    </source>
</evidence>
<evidence type="ECO:0000256" key="5">
    <source>
        <dbReference type="ARBA" id="ARBA00023163"/>
    </source>
</evidence>
<evidence type="ECO:0000256" key="4">
    <source>
        <dbReference type="ARBA" id="ARBA00022695"/>
    </source>
</evidence>
<dbReference type="GO" id="GO:0006351">
    <property type="term" value="P:DNA-templated transcription"/>
    <property type="evidence" value="ECO:0007669"/>
    <property type="project" value="InterPro"/>
</dbReference>
<dbReference type="NCBIfam" id="TIGR04567">
    <property type="entry name" value="RNAP_delt_lowGC"/>
    <property type="match status" value="1"/>
</dbReference>
<comment type="subunit">
    <text evidence="6">RNAP is composed of a core of 2 alpha, a beta and a beta' subunits. The core is associated with a delta subunit and one of several sigma factors.</text>
</comment>
<feature type="domain" description="HTH HARE-type" evidence="8">
    <location>
        <begin position="30"/>
        <end position="97"/>
    </location>
</feature>
<sequence length="205" mass="23906">MRLVGRRTERVVHTVSEYKLKFTPDQAKEIPMVDVAFEILKAANTPYYYRDLMREIAKFKGLSEEEAKEVIAQVYTEINIDGRFACVGQNLWGLKRWYPVEKGDEAVTGGAKRPRIINDDDDDDDDLYTEEEEETYDGDREEGEDFDALDEDRDEFLEEEEEEVDEELDDEDAEEEADLDEDAEAEEADEEVDDFEDDLEDDDEK</sequence>
<comment type="caution">
    <text evidence="9">The sequence shown here is derived from an EMBL/GenBank/DDBJ whole genome shotgun (WGS) entry which is preliminary data.</text>
</comment>
<keyword evidence="5 6" id="KW-0804">Transcription</keyword>
<proteinExistence type="inferred from homology"/>
<feature type="region of interest" description="Disordered" evidence="7">
    <location>
        <begin position="108"/>
        <end position="205"/>
    </location>
</feature>
<comment type="function">
    <text evidence="6">Participates in both the initiation and recycling phases of transcription. In the presence of the delta subunit, RNAP displays an increased specificity of transcription, a decreased affinity for nucleic acids, and an increased efficiency of RNA synthesis because of enhanced recycling.</text>
</comment>
<accession>A0A5R9GE48</accession>
<keyword evidence="3 6" id="KW-0808">Transferase</keyword>
<dbReference type="GO" id="GO:0003899">
    <property type="term" value="F:DNA-directed RNA polymerase activity"/>
    <property type="evidence" value="ECO:0007669"/>
    <property type="project" value="UniProtKB-UniRule"/>
</dbReference>
<dbReference type="InterPro" id="IPR038087">
    <property type="entry name" value="RNAP_delta_N_dom_sf"/>
</dbReference>
<evidence type="ECO:0000256" key="6">
    <source>
        <dbReference type="HAMAP-Rule" id="MF_00357"/>
    </source>
</evidence>
<evidence type="ECO:0000256" key="2">
    <source>
        <dbReference type="ARBA" id="ARBA00022478"/>
    </source>
</evidence>
<dbReference type="EMBL" id="VCIW01000019">
    <property type="protein sequence ID" value="TLS49655.1"/>
    <property type="molecule type" value="Genomic_DNA"/>
</dbReference>
<dbReference type="PROSITE" id="PS51913">
    <property type="entry name" value="HTH_HARE"/>
    <property type="match status" value="1"/>
</dbReference>
<dbReference type="Gene3D" id="1.10.10.1250">
    <property type="entry name" value="RNA polymerase, subunit delta, N-terminal domain"/>
    <property type="match status" value="1"/>
</dbReference>
<evidence type="ECO:0000313" key="10">
    <source>
        <dbReference type="Proteomes" id="UP000309676"/>
    </source>
</evidence>
<dbReference type="GO" id="GO:0000428">
    <property type="term" value="C:DNA-directed RNA polymerase complex"/>
    <property type="evidence" value="ECO:0007669"/>
    <property type="project" value="UniProtKB-KW"/>
</dbReference>